<dbReference type="EMBL" id="JAOWKX010000002">
    <property type="protein sequence ID" value="MCV2884270.1"/>
    <property type="molecule type" value="Genomic_DNA"/>
</dbReference>
<dbReference type="Pfam" id="PF13177">
    <property type="entry name" value="DNA_pol3_delta2"/>
    <property type="match status" value="1"/>
</dbReference>
<evidence type="ECO:0000256" key="1">
    <source>
        <dbReference type="ARBA" id="ARBA00012417"/>
    </source>
</evidence>
<dbReference type="GO" id="GO:0003887">
    <property type="term" value="F:DNA-directed DNA polymerase activity"/>
    <property type="evidence" value="ECO:0007669"/>
    <property type="project" value="UniProtKB-EC"/>
</dbReference>
<evidence type="ECO:0000313" key="5">
    <source>
        <dbReference type="Proteomes" id="UP001652504"/>
    </source>
</evidence>
<dbReference type="PANTHER" id="PTHR11669">
    <property type="entry name" value="REPLICATION FACTOR C / DNA POLYMERASE III GAMMA-TAU SUBUNIT"/>
    <property type="match status" value="1"/>
</dbReference>
<dbReference type="InterPro" id="IPR004622">
    <property type="entry name" value="DNA_pol_HolB"/>
</dbReference>
<gene>
    <name evidence="4" type="primary">holB</name>
    <name evidence="4" type="ORF">OE749_06145</name>
</gene>
<name>A0ABT3A6N3_9ALTE</name>
<sequence>MMLKSWLNTPFNALNERVLNNTLHHGIVLSGERGVFSEELAEQLAASLLCSNTGIEGACGTCKSCLLLASGSHPDYLKVIPEKSIGVDAIREVSNKLSGTSQLSGAKVMVMYDAHSMTESAANALLKTLEEPTDNTYLILLTEKVNSLLPTIASRCEKHSVPTPQKSELNAWLSVEGYENTPDSLLDAYHCIPERVLQALSEPECSYDKFIQDITAFKQGKMSSVAMAQKWETHAIACATWALHLCKINAAQSPSMQILDSYHACRQLFERLNQTGVNKQLQLVSLFRILETVNL</sequence>
<dbReference type="InterPro" id="IPR027417">
    <property type="entry name" value="P-loop_NTPase"/>
</dbReference>
<dbReference type="RefSeq" id="WP_263711476.1">
    <property type="nucleotide sequence ID" value="NZ_JAOWKX010000002.1"/>
</dbReference>
<keyword evidence="5" id="KW-1185">Reference proteome</keyword>
<organism evidence="4 5">
    <name type="scientific">Fluctibacter corallii</name>
    <dbReference type="NCBI Taxonomy" id="2984329"/>
    <lineage>
        <taxon>Bacteria</taxon>
        <taxon>Pseudomonadati</taxon>
        <taxon>Pseudomonadota</taxon>
        <taxon>Gammaproteobacteria</taxon>
        <taxon>Alteromonadales</taxon>
        <taxon>Alteromonadaceae</taxon>
        <taxon>Fluctibacter</taxon>
    </lineage>
</organism>
<evidence type="ECO:0000256" key="3">
    <source>
        <dbReference type="ARBA" id="ARBA00049244"/>
    </source>
</evidence>
<comment type="caution">
    <text evidence="4">The sequence shown here is derived from an EMBL/GenBank/DDBJ whole genome shotgun (WGS) entry which is preliminary data.</text>
</comment>
<evidence type="ECO:0000256" key="2">
    <source>
        <dbReference type="ARBA" id="ARBA00022932"/>
    </source>
</evidence>
<dbReference type="Gene3D" id="3.40.50.300">
    <property type="entry name" value="P-loop containing nucleotide triphosphate hydrolases"/>
    <property type="match status" value="1"/>
</dbReference>
<accession>A0ABT3A6N3</accession>
<dbReference type="NCBIfam" id="TIGR00678">
    <property type="entry name" value="holB"/>
    <property type="match status" value="1"/>
</dbReference>
<dbReference type="InterPro" id="IPR050238">
    <property type="entry name" value="DNA_Rep/Repair_Clamp_Loader"/>
</dbReference>
<evidence type="ECO:0000313" key="4">
    <source>
        <dbReference type="EMBL" id="MCV2884270.1"/>
    </source>
</evidence>
<dbReference type="Proteomes" id="UP001652504">
    <property type="component" value="Unassembled WGS sequence"/>
</dbReference>
<dbReference type="EC" id="2.7.7.7" evidence="1"/>
<proteinExistence type="predicted"/>
<keyword evidence="4" id="KW-0548">Nucleotidyltransferase</keyword>
<comment type="catalytic activity">
    <reaction evidence="3">
        <text>DNA(n) + a 2'-deoxyribonucleoside 5'-triphosphate = DNA(n+1) + diphosphate</text>
        <dbReference type="Rhea" id="RHEA:22508"/>
        <dbReference type="Rhea" id="RHEA-COMP:17339"/>
        <dbReference type="Rhea" id="RHEA-COMP:17340"/>
        <dbReference type="ChEBI" id="CHEBI:33019"/>
        <dbReference type="ChEBI" id="CHEBI:61560"/>
        <dbReference type="ChEBI" id="CHEBI:173112"/>
        <dbReference type="EC" id="2.7.7.7"/>
    </reaction>
</comment>
<dbReference type="PANTHER" id="PTHR11669:SF8">
    <property type="entry name" value="DNA POLYMERASE III SUBUNIT DELTA"/>
    <property type="match status" value="1"/>
</dbReference>
<keyword evidence="2" id="KW-0239">DNA-directed DNA polymerase</keyword>
<reference evidence="4 5" key="1">
    <citation type="submission" date="2022-10" db="EMBL/GenBank/DDBJ databases">
        <title>Aestuariibacter sp. AA17 isolated from Montipora capitata coral fragment.</title>
        <authorList>
            <person name="Emsley S.A."/>
            <person name="Pfannmuller K.M."/>
            <person name="Loughran R.M."/>
            <person name="Shlafstein M."/>
            <person name="Papke E."/>
            <person name="Saw J.H."/>
            <person name="Ushijima B."/>
            <person name="Videau P."/>
        </authorList>
    </citation>
    <scope>NUCLEOTIDE SEQUENCE [LARGE SCALE GENOMIC DNA]</scope>
    <source>
        <strain evidence="4 5">AA17</strain>
    </source>
</reference>
<protein>
    <recommendedName>
        <fullName evidence="1">DNA-directed DNA polymerase</fullName>
        <ecNumber evidence="1">2.7.7.7</ecNumber>
    </recommendedName>
</protein>
<keyword evidence="4" id="KW-0808">Transferase</keyword>
<dbReference type="SUPFAM" id="SSF52540">
    <property type="entry name" value="P-loop containing nucleoside triphosphate hydrolases"/>
    <property type="match status" value="1"/>
</dbReference>